<dbReference type="InterPro" id="IPR036390">
    <property type="entry name" value="WH_DNA-bd_sf"/>
</dbReference>
<dbReference type="Gene3D" id="1.10.10.10">
    <property type="entry name" value="Winged helix-like DNA-binding domain superfamily/Winged helix DNA-binding domain"/>
    <property type="match status" value="1"/>
</dbReference>
<evidence type="ECO:0000313" key="6">
    <source>
        <dbReference type="Proteomes" id="UP001140979"/>
    </source>
</evidence>
<evidence type="ECO:0000256" key="1">
    <source>
        <dbReference type="ARBA" id="ARBA00023015"/>
    </source>
</evidence>
<sequence length="160" mass="18403">MVDDINILRDLSLAEQLGRVSRLWKTVADRELAPLGLTHPRWTAIWKLQRLGDNISQKALAEALEIELPSLMRTLNQLEEQSLIVRHCCTHDKRARIVSLTIQGQNLIKQIEARILQVRRDLLGHIDEEQLHKLTLILEQIAQNALHTLSEPFNSDSQEQ</sequence>
<dbReference type="Pfam" id="PF01047">
    <property type="entry name" value="MarR"/>
    <property type="match status" value="1"/>
</dbReference>
<comment type="caution">
    <text evidence="5">The sequence shown here is derived from an EMBL/GenBank/DDBJ whole genome shotgun (WGS) entry which is preliminary data.</text>
</comment>
<dbReference type="InterPro" id="IPR000835">
    <property type="entry name" value="HTH_MarR-typ"/>
</dbReference>
<dbReference type="Proteomes" id="UP001140979">
    <property type="component" value="Unassembled WGS sequence"/>
</dbReference>
<proteinExistence type="predicted"/>
<dbReference type="GO" id="GO:0003677">
    <property type="term" value="F:DNA binding"/>
    <property type="evidence" value="ECO:0007669"/>
    <property type="project" value="UniProtKB-KW"/>
</dbReference>
<dbReference type="EMBL" id="JAKNBA010000003">
    <property type="protein sequence ID" value="MDE1241070.1"/>
    <property type="molecule type" value="Genomic_DNA"/>
</dbReference>
<dbReference type="InterPro" id="IPR023187">
    <property type="entry name" value="Tscrpt_reg_MarR-type_CS"/>
</dbReference>
<gene>
    <name evidence="5" type="primary">slyA</name>
    <name evidence="5" type="ORF">L9W94_02715</name>
</gene>
<reference evidence="5" key="1">
    <citation type="submission" date="2022-02" db="EMBL/GenBank/DDBJ databases">
        <title>Emergence and expansion in Europe of a Vibrio aestuarianus clonal complex pathogenic for oysters.</title>
        <authorList>
            <person name="Mesnil A."/>
            <person name="Travers M.-A."/>
        </authorList>
    </citation>
    <scope>NUCLEOTIDE SEQUENCE</scope>
    <source>
        <strain evidence="5">19_064_11T1</strain>
    </source>
</reference>
<dbReference type="PANTHER" id="PTHR42756">
    <property type="entry name" value="TRANSCRIPTIONAL REGULATOR, MARR"/>
    <property type="match status" value="1"/>
</dbReference>
<protein>
    <submittedName>
        <fullName evidence="5">Transcriptional regulator SlyA</fullName>
    </submittedName>
</protein>
<dbReference type="SMART" id="SM00347">
    <property type="entry name" value="HTH_MARR"/>
    <property type="match status" value="1"/>
</dbReference>
<accession>A0A9X4EUQ3</accession>
<dbReference type="PANTHER" id="PTHR42756:SF1">
    <property type="entry name" value="TRANSCRIPTIONAL REPRESSOR OF EMRAB OPERON"/>
    <property type="match status" value="1"/>
</dbReference>
<dbReference type="NCBIfam" id="NF002926">
    <property type="entry name" value="PRK03573.1"/>
    <property type="match status" value="1"/>
</dbReference>
<name>A0A9X4EUQ3_9VIBR</name>
<dbReference type="RefSeq" id="WP_053308995.1">
    <property type="nucleotide sequence ID" value="NZ_JAKNAO010000039.1"/>
</dbReference>
<organism evidence="5 6">
    <name type="scientific">Vibrio aestuarianus</name>
    <dbReference type="NCBI Taxonomy" id="28171"/>
    <lineage>
        <taxon>Bacteria</taxon>
        <taxon>Pseudomonadati</taxon>
        <taxon>Pseudomonadota</taxon>
        <taxon>Gammaproteobacteria</taxon>
        <taxon>Vibrionales</taxon>
        <taxon>Vibrionaceae</taxon>
        <taxon>Vibrio</taxon>
    </lineage>
</organism>
<keyword evidence="3" id="KW-0804">Transcription</keyword>
<dbReference type="InterPro" id="IPR036388">
    <property type="entry name" value="WH-like_DNA-bd_sf"/>
</dbReference>
<evidence type="ECO:0000259" key="4">
    <source>
        <dbReference type="PROSITE" id="PS50995"/>
    </source>
</evidence>
<dbReference type="SUPFAM" id="SSF46785">
    <property type="entry name" value="Winged helix' DNA-binding domain"/>
    <property type="match status" value="1"/>
</dbReference>
<keyword evidence="1" id="KW-0805">Transcription regulation</keyword>
<evidence type="ECO:0000256" key="3">
    <source>
        <dbReference type="ARBA" id="ARBA00023163"/>
    </source>
</evidence>
<evidence type="ECO:0000313" key="5">
    <source>
        <dbReference type="EMBL" id="MDE1241070.1"/>
    </source>
</evidence>
<feature type="domain" description="HTH marR-type" evidence="4">
    <location>
        <begin position="10"/>
        <end position="143"/>
    </location>
</feature>
<dbReference type="AlphaFoldDB" id="A0A9X4EUQ3"/>
<dbReference type="GO" id="GO:0003700">
    <property type="term" value="F:DNA-binding transcription factor activity"/>
    <property type="evidence" value="ECO:0007669"/>
    <property type="project" value="InterPro"/>
</dbReference>
<dbReference type="PROSITE" id="PS50995">
    <property type="entry name" value="HTH_MARR_2"/>
    <property type="match status" value="1"/>
</dbReference>
<dbReference type="PRINTS" id="PR00598">
    <property type="entry name" value="HTHMARR"/>
</dbReference>
<keyword evidence="2" id="KW-0238">DNA-binding</keyword>
<dbReference type="PROSITE" id="PS01117">
    <property type="entry name" value="HTH_MARR_1"/>
    <property type="match status" value="1"/>
</dbReference>
<evidence type="ECO:0000256" key="2">
    <source>
        <dbReference type="ARBA" id="ARBA00023125"/>
    </source>
</evidence>